<keyword evidence="3 7" id="KW-1133">Transmembrane helix</keyword>
<feature type="region of interest" description="Disordered" evidence="6">
    <location>
        <begin position="92"/>
        <end position="146"/>
    </location>
</feature>
<dbReference type="Pfam" id="PF05154">
    <property type="entry name" value="TM2"/>
    <property type="match status" value="1"/>
</dbReference>
<proteinExistence type="predicted"/>
<dbReference type="InterPro" id="IPR001841">
    <property type="entry name" value="Znf_RING"/>
</dbReference>
<keyword evidence="5" id="KW-0479">Metal-binding</keyword>
<dbReference type="PANTHER" id="PTHR22996:SF0">
    <property type="entry name" value="RE60872P-RELATED"/>
    <property type="match status" value="1"/>
</dbReference>
<comment type="subcellular location">
    <subcellularLocation>
        <location evidence="1">Membrane</location>
        <topology evidence="1">Multi-pass membrane protein</topology>
    </subcellularLocation>
</comment>
<evidence type="ECO:0000256" key="6">
    <source>
        <dbReference type="SAM" id="MobiDB-lite"/>
    </source>
</evidence>
<evidence type="ECO:0000313" key="9">
    <source>
        <dbReference type="EMBL" id="CAD8484926.1"/>
    </source>
</evidence>
<dbReference type="EMBL" id="HBEO01016023">
    <property type="protein sequence ID" value="CAD8484926.1"/>
    <property type="molecule type" value="Transcribed_RNA"/>
</dbReference>
<dbReference type="InterPro" id="IPR045194">
    <property type="entry name" value="MGRN1/RNF157-like"/>
</dbReference>
<dbReference type="PANTHER" id="PTHR22996">
    <property type="entry name" value="MAHOGUNIN"/>
    <property type="match status" value="1"/>
</dbReference>
<feature type="region of interest" description="Disordered" evidence="6">
    <location>
        <begin position="291"/>
        <end position="335"/>
    </location>
</feature>
<evidence type="ECO:0000256" key="4">
    <source>
        <dbReference type="ARBA" id="ARBA00023136"/>
    </source>
</evidence>
<feature type="compositionally biased region" description="Polar residues" evidence="6">
    <location>
        <begin position="102"/>
        <end position="120"/>
    </location>
</feature>
<keyword evidence="2 7" id="KW-0812">Transmembrane</keyword>
<gene>
    <name evidence="9" type="ORF">HPHI1048_LOCUS10922</name>
</gene>
<keyword evidence="4 7" id="KW-0472">Membrane</keyword>
<dbReference type="Gene3D" id="3.30.40.10">
    <property type="entry name" value="Zinc/RING finger domain, C3HC4 (zinc finger)"/>
    <property type="match status" value="1"/>
</dbReference>
<evidence type="ECO:0000256" key="7">
    <source>
        <dbReference type="SAM" id="Phobius"/>
    </source>
</evidence>
<reference evidence="9" key="1">
    <citation type="submission" date="2021-01" db="EMBL/GenBank/DDBJ databases">
        <authorList>
            <person name="Corre E."/>
            <person name="Pelletier E."/>
            <person name="Niang G."/>
            <person name="Scheremetjew M."/>
            <person name="Finn R."/>
            <person name="Kale V."/>
            <person name="Holt S."/>
            <person name="Cochrane G."/>
            <person name="Meng A."/>
            <person name="Brown T."/>
            <person name="Cohen L."/>
        </authorList>
    </citation>
    <scope>NUCLEOTIDE SEQUENCE</scope>
    <source>
        <strain evidence="9">CCMP325</strain>
    </source>
</reference>
<accession>A0A7S0EIT8</accession>
<evidence type="ECO:0000256" key="2">
    <source>
        <dbReference type="ARBA" id="ARBA00022692"/>
    </source>
</evidence>
<dbReference type="GO" id="GO:0016020">
    <property type="term" value="C:membrane"/>
    <property type="evidence" value="ECO:0007669"/>
    <property type="project" value="UniProtKB-SubCell"/>
</dbReference>
<feature type="transmembrane region" description="Helical" evidence="7">
    <location>
        <begin position="32"/>
        <end position="52"/>
    </location>
</feature>
<dbReference type="AlphaFoldDB" id="A0A7S0EIT8"/>
<dbReference type="GO" id="GO:0016567">
    <property type="term" value="P:protein ubiquitination"/>
    <property type="evidence" value="ECO:0007669"/>
    <property type="project" value="TreeGrafter"/>
</dbReference>
<organism evidence="9">
    <name type="scientific">Hanusia phi</name>
    <dbReference type="NCBI Taxonomy" id="3032"/>
    <lineage>
        <taxon>Eukaryota</taxon>
        <taxon>Cryptophyceae</taxon>
        <taxon>Pyrenomonadales</taxon>
        <taxon>Geminigeraceae</taxon>
        <taxon>Hanusia</taxon>
    </lineage>
</organism>
<keyword evidence="5" id="KW-0862">Zinc</keyword>
<sequence>MRQRQDVAGDVEDARAADNASLLLSTRHRKSLFLAYLLLFVGGVFGLHWWYLGDSHKFQLYLRTLGLCFVGVFLDMWELPWIVAEINSRMTSDNDMAERESSGSLHSPGRNQENSSTTTSAREPTRAREQQRRTAAQGERATGRQRIGQSAELAYLQSLFSNIEPAEVSRIWSESRRDLTSAVEKLSAMSEAMQRTVKLVHSAVPTGIGNEANLDEEGVKECLICFGRGIDTVLLPCQHSGLCVACAESVLRRSPSLCPICRMEVYEVLRFVGEESVSLTIDDKEKCDVLVPRSSDADAANEEEPKPPPTRDSEGTAEVEAPTLEESPNEADGRG</sequence>
<dbReference type="Pfam" id="PF13920">
    <property type="entry name" value="zf-C3HC4_3"/>
    <property type="match status" value="1"/>
</dbReference>
<feature type="compositionally biased region" description="Basic and acidic residues" evidence="6">
    <location>
        <begin position="303"/>
        <end position="314"/>
    </location>
</feature>
<evidence type="ECO:0000256" key="3">
    <source>
        <dbReference type="ARBA" id="ARBA00022989"/>
    </source>
</evidence>
<dbReference type="InterPro" id="IPR013083">
    <property type="entry name" value="Znf_RING/FYVE/PHD"/>
</dbReference>
<feature type="compositionally biased region" description="Basic and acidic residues" evidence="6">
    <location>
        <begin position="123"/>
        <end position="132"/>
    </location>
</feature>
<dbReference type="PROSITE" id="PS50089">
    <property type="entry name" value="ZF_RING_2"/>
    <property type="match status" value="1"/>
</dbReference>
<dbReference type="SUPFAM" id="SSF57850">
    <property type="entry name" value="RING/U-box"/>
    <property type="match status" value="1"/>
</dbReference>
<dbReference type="GO" id="GO:0061630">
    <property type="term" value="F:ubiquitin protein ligase activity"/>
    <property type="evidence" value="ECO:0007669"/>
    <property type="project" value="UniProtKB-EC"/>
</dbReference>
<dbReference type="SMART" id="SM00184">
    <property type="entry name" value="RING"/>
    <property type="match status" value="1"/>
</dbReference>
<name>A0A7S0EIT8_9CRYP</name>
<dbReference type="GO" id="GO:0008270">
    <property type="term" value="F:zinc ion binding"/>
    <property type="evidence" value="ECO:0007669"/>
    <property type="project" value="UniProtKB-KW"/>
</dbReference>
<protein>
    <recommendedName>
        <fullName evidence="8">RING-type domain-containing protein</fullName>
    </recommendedName>
</protein>
<feature type="domain" description="RING-type" evidence="8">
    <location>
        <begin position="222"/>
        <end position="262"/>
    </location>
</feature>
<keyword evidence="5" id="KW-0863">Zinc-finger</keyword>
<evidence type="ECO:0000256" key="5">
    <source>
        <dbReference type="PROSITE-ProRule" id="PRU00175"/>
    </source>
</evidence>
<evidence type="ECO:0000256" key="1">
    <source>
        <dbReference type="ARBA" id="ARBA00004141"/>
    </source>
</evidence>
<dbReference type="InterPro" id="IPR007829">
    <property type="entry name" value="TM2"/>
</dbReference>
<evidence type="ECO:0000259" key="8">
    <source>
        <dbReference type="PROSITE" id="PS50089"/>
    </source>
</evidence>